<name>A0A6C0EPI8_9ZZZZ</name>
<evidence type="ECO:0000313" key="1">
    <source>
        <dbReference type="EMBL" id="QHT31106.1"/>
    </source>
</evidence>
<dbReference type="AlphaFoldDB" id="A0A6C0EPI8"/>
<organism evidence="1">
    <name type="scientific">viral metagenome</name>
    <dbReference type="NCBI Taxonomy" id="1070528"/>
    <lineage>
        <taxon>unclassified sequences</taxon>
        <taxon>metagenomes</taxon>
        <taxon>organismal metagenomes</taxon>
    </lineage>
</organism>
<proteinExistence type="predicted"/>
<protein>
    <submittedName>
        <fullName evidence="1">Uncharacterized protein</fullName>
    </submittedName>
</protein>
<dbReference type="EMBL" id="MN738915">
    <property type="protein sequence ID" value="QHT31106.1"/>
    <property type="molecule type" value="Genomic_DNA"/>
</dbReference>
<accession>A0A6C0EPI8</accession>
<reference evidence="1" key="1">
    <citation type="journal article" date="2020" name="Nature">
        <title>Giant virus diversity and host interactions through global metagenomics.</title>
        <authorList>
            <person name="Schulz F."/>
            <person name="Roux S."/>
            <person name="Paez-Espino D."/>
            <person name="Jungbluth S."/>
            <person name="Walsh D.A."/>
            <person name="Denef V.J."/>
            <person name="McMahon K.D."/>
            <person name="Konstantinidis K.T."/>
            <person name="Eloe-Fadrosh E.A."/>
            <person name="Kyrpides N.C."/>
            <person name="Woyke T."/>
        </authorList>
    </citation>
    <scope>NUCLEOTIDE SEQUENCE</scope>
    <source>
        <strain evidence="1">GVMAG-M-3300009155-2</strain>
    </source>
</reference>
<sequence>MSTYPAITSPSTTDLRQLDLFLLYASTLYGDASQNSPKQNALYLTELIEEFGITNVWNRILNMGKIFSKVYSSFPIEVFVNSISLNYNDGNSSVIDDLLALNSCTTKTVNGLVLVDNIFRTPVIKNIRHLVYISHNTNLGITTNVDFRDISKWKNITNGGSSGVPSLDIADLVLLSSAVNNVNSTFGSRITVDASGVYKIDPTGRTAIGNNPFPTLPGTYGPTSTEEDEFTTFERIIANKGINEYVSALIPFQALIANGRFLSTLRSSYGSSGVNAVTIDSVTAFVGKQPDLVTNHLPLSYTSPSTPSPTSPSESTSYVLFQILYLLGYSATNLKANSTIDGLLTSAAVANDFDAVFGGVLHSAPLTERISKFGLSNTPDGTFLKSTDTAVAVANAIVLDTSGGVPFPTASGSGNEPLTVNANSISASSPSPFILISGGQIPRLEPYDLQYGRAMIQTVNLSGANTNPAAFGAPAYTWDSFFYPNAGMTVVDVSSTSVAIFAKYYYLDPSNSYALTSKVVDPLSASSAPLGPVSADNTYLVVRYLARDDPAILATYATGSAAASNNIEDATSSLYNLLNLKSQPVSGSDLDSILNLDPKPWSYNLPPAYLYLRNILLKNLDLTPFLNYASSNLTKARQAFYLLGFFLPGNATYGSLAYGLGFQDPGVAGGFPGNKYRDINNTKVSFYNIYNKPGSSKYTPLQSLFVSLIGPKGYNAPTAYNIMKVSNVSGTSSDQTAIQLLQTVMAGDDGENVKNYTSLVSAALDKNISVVTSVFGEIDYAPGSGLAPAAVYAIAGNPNASEIWFTALNDQAGVNLIASKGLATPDVLFSYSVSLIPINSSSGVLGGGTLTKQLVFSVHRVYKAFYSYPPQSAVGDQSIFDALRKVGYNMTPSDLTAALLLP</sequence>